<dbReference type="Proteomes" id="UP001589906">
    <property type="component" value="Unassembled WGS sequence"/>
</dbReference>
<dbReference type="PRINTS" id="PR00081">
    <property type="entry name" value="GDHRDH"/>
</dbReference>
<sequence>MTEHTALVVGASRGLGLGLVEEYLSRGWRVVATVRDDAGEAALQELPGADRLTVERADVADDADIARLAQHISKPLDLLFINAGVMGPSDMVSAAPDEIARVMHVNAFGPARLAWALVDKVVEGSGVVAFMSTGMGSIADNTSGGYDIYRASKAAQNMLARSLWIGPGQARGLAILSVNPGWVKTDMGGPGASIDVPTSVKGIADQIAAHAGKPGHRFIGWNGRELPW</sequence>
<dbReference type="Gene3D" id="3.40.50.720">
    <property type="entry name" value="NAD(P)-binding Rossmann-like Domain"/>
    <property type="match status" value="1"/>
</dbReference>
<protein>
    <submittedName>
        <fullName evidence="1">SDR family NAD(P)-dependent oxidoreductase</fullName>
    </submittedName>
</protein>
<dbReference type="EMBL" id="JBHLSW010000004">
    <property type="protein sequence ID" value="MFC0633558.1"/>
    <property type="molecule type" value="Genomic_DNA"/>
</dbReference>
<dbReference type="Pfam" id="PF00106">
    <property type="entry name" value="adh_short"/>
    <property type="match status" value="1"/>
</dbReference>
<name>A0ABV6R4G9_9CAUL</name>
<proteinExistence type="predicted"/>
<dbReference type="InterPro" id="IPR052184">
    <property type="entry name" value="SDR_enzymes"/>
</dbReference>
<accession>A0ABV6R4G9</accession>
<dbReference type="SUPFAM" id="SSF51735">
    <property type="entry name" value="NAD(P)-binding Rossmann-fold domains"/>
    <property type="match status" value="1"/>
</dbReference>
<reference evidence="1 2" key="1">
    <citation type="submission" date="2024-09" db="EMBL/GenBank/DDBJ databases">
        <authorList>
            <person name="Sun Q."/>
            <person name="Mori K."/>
        </authorList>
    </citation>
    <scope>NUCLEOTIDE SEQUENCE [LARGE SCALE GENOMIC DNA]</scope>
    <source>
        <strain evidence="1 2">NCAIM B.02621</strain>
    </source>
</reference>
<evidence type="ECO:0000313" key="2">
    <source>
        <dbReference type="Proteomes" id="UP001589906"/>
    </source>
</evidence>
<keyword evidence="2" id="KW-1185">Reference proteome</keyword>
<dbReference type="RefSeq" id="WP_376835468.1">
    <property type="nucleotide sequence ID" value="NZ_JBHLSW010000004.1"/>
</dbReference>
<dbReference type="InterPro" id="IPR002347">
    <property type="entry name" value="SDR_fam"/>
</dbReference>
<dbReference type="PANTHER" id="PTHR45458:SF1">
    <property type="entry name" value="SHORT CHAIN DEHYDROGENASE"/>
    <property type="match status" value="1"/>
</dbReference>
<organism evidence="1 2">
    <name type="scientific">Brevundimonas balnearis</name>
    <dbReference type="NCBI Taxonomy" id="1572858"/>
    <lineage>
        <taxon>Bacteria</taxon>
        <taxon>Pseudomonadati</taxon>
        <taxon>Pseudomonadota</taxon>
        <taxon>Alphaproteobacteria</taxon>
        <taxon>Caulobacterales</taxon>
        <taxon>Caulobacteraceae</taxon>
        <taxon>Brevundimonas</taxon>
    </lineage>
</organism>
<evidence type="ECO:0000313" key="1">
    <source>
        <dbReference type="EMBL" id="MFC0633558.1"/>
    </source>
</evidence>
<dbReference type="PANTHER" id="PTHR45458">
    <property type="entry name" value="SHORT-CHAIN DEHYDROGENASE/REDUCTASE SDR"/>
    <property type="match status" value="1"/>
</dbReference>
<dbReference type="InterPro" id="IPR036291">
    <property type="entry name" value="NAD(P)-bd_dom_sf"/>
</dbReference>
<gene>
    <name evidence="1" type="ORF">ACFFGE_06670</name>
</gene>
<comment type="caution">
    <text evidence="1">The sequence shown here is derived from an EMBL/GenBank/DDBJ whole genome shotgun (WGS) entry which is preliminary data.</text>
</comment>